<protein>
    <submittedName>
        <fullName evidence="1">Uncharacterized protein</fullName>
    </submittedName>
</protein>
<dbReference type="AlphaFoldDB" id="A0A4V2MLB9"/>
<sequence length="212" mass="24153">MTRFNLFIASALLLAACNGDKAKQQTPTGSQAIPVSPNPKPQIHTDTLQFIHFEGNFDYWSCIFLNSSKDTVTLVTDSMINEKFKNRLFEVKWFKDTLVQAGDNDSKFAANRMSHFRPIKGKPFVAPITEEKILQDIRDLPEVQSGADQVVIAERPADGKNYYLVETGTHGEDNFSRLCMFRVYTYPIYKITVLVAAENTELSLEQWRNLNH</sequence>
<dbReference type="PROSITE" id="PS51257">
    <property type="entry name" value="PROKAR_LIPOPROTEIN"/>
    <property type="match status" value="1"/>
</dbReference>
<name>A0A4V2MLB9_9SPHI</name>
<dbReference type="RefSeq" id="WP_131596180.1">
    <property type="nucleotide sequence ID" value="NZ_SJSL01000002.1"/>
</dbReference>
<evidence type="ECO:0000313" key="1">
    <source>
        <dbReference type="EMBL" id="TCD01397.1"/>
    </source>
</evidence>
<reference evidence="1 2" key="1">
    <citation type="submission" date="2019-02" db="EMBL/GenBank/DDBJ databases">
        <title>Pedobacter sp. RP-1-14 sp. nov., isolated from Arctic soil.</title>
        <authorList>
            <person name="Dahal R.H."/>
        </authorList>
    </citation>
    <scope>NUCLEOTIDE SEQUENCE [LARGE SCALE GENOMIC DNA]</scope>
    <source>
        <strain evidence="1 2">RP-1-14</strain>
    </source>
</reference>
<gene>
    <name evidence="1" type="ORF">EZ437_11670</name>
</gene>
<keyword evidence="2" id="KW-1185">Reference proteome</keyword>
<evidence type="ECO:0000313" key="2">
    <source>
        <dbReference type="Proteomes" id="UP000293347"/>
    </source>
</evidence>
<dbReference type="OrthoDB" id="770741at2"/>
<dbReference type="Proteomes" id="UP000293347">
    <property type="component" value="Unassembled WGS sequence"/>
</dbReference>
<accession>A0A4V2MLB9</accession>
<comment type="caution">
    <text evidence="1">The sequence shown here is derived from an EMBL/GenBank/DDBJ whole genome shotgun (WGS) entry which is preliminary data.</text>
</comment>
<proteinExistence type="predicted"/>
<organism evidence="1 2">
    <name type="scientific">Pedobacter psychroterrae</name>
    <dbReference type="NCBI Taxonomy" id="2530453"/>
    <lineage>
        <taxon>Bacteria</taxon>
        <taxon>Pseudomonadati</taxon>
        <taxon>Bacteroidota</taxon>
        <taxon>Sphingobacteriia</taxon>
        <taxon>Sphingobacteriales</taxon>
        <taxon>Sphingobacteriaceae</taxon>
        <taxon>Pedobacter</taxon>
    </lineage>
</organism>
<dbReference type="EMBL" id="SJSL01000002">
    <property type="protein sequence ID" value="TCD01397.1"/>
    <property type="molecule type" value="Genomic_DNA"/>
</dbReference>